<organism evidence="2 3">
    <name type="scientific">Calycina marina</name>
    <dbReference type="NCBI Taxonomy" id="1763456"/>
    <lineage>
        <taxon>Eukaryota</taxon>
        <taxon>Fungi</taxon>
        <taxon>Dikarya</taxon>
        <taxon>Ascomycota</taxon>
        <taxon>Pezizomycotina</taxon>
        <taxon>Leotiomycetes</taxon>
        <taxon>Helotiales</taxon>
        <taxon>Pezizellaceae</taxon>
        <taxon>Calycina</taxon>
    </lineage>
</organism>
<gene>
    <name evidence="2" type="ORF">BJ878DRAFT_541089</name>
</gene>
<sequence>MTGAARELSGPKGVGDRVRKSFVRRPTSHAVDLSMMGWQLQDSNLLAQAVFLDSGRGAIEQVPTTAGFTNPGSELMTDIIEELEIVESIAEAHNPALNGDSGDEEEHEPPISNCEALQHLHALTRDKEAQAWVKVGRVLLRLLRTCEREISARHWERASKQAS</sequence>
<accession>A0A9P7Z5A0</accession>
<evidence type="ECO:0000313" key="3">
    <source>
        <dbReference type="Proteomes" id="UP000887226"/>
    </source>
</evidence>
<dbReference type="EMBL" id="MU253837">
    <property type="protein sequence ID" value="KAG9245649.1"/>
    <property type="molecule type" value="Genomic_DNA"/>
</dbReference>
<evidence type="ECO:0000313" key="2">
    <source>
        <dbReference type="EMBL" id="KAG9245649.1"/>
    </source>
</evidence>
<keyword evidence="3" id="KW-1185">Reference proteome</keyword>
<proteinExistence type="predicted"/>
<dbReference type="AlphaFoldDB" id="A0A9P7Z5A0"/>
<reference evidence="2" key="1">
    <citation type="journal article" date="2021" name="IMA Fungus">
        <title>Genomic characterization of three marine fungi, including Emericellopsis atlantica sp. nov. with signatures of a generalist lifestyle and marine biomass degradation.</title>
        <authorList>
            <person name="Hagestad O.C."/>
            <person name="Hou L."/>
            <person name="Andersen J.H."/>
            <person name="Hansen E.H."/>
            <person name="Altermark B."/>
            <person name="Li C."/>
            <person name="Kuhnert E."/>
            <person name="Cox R.J."/>
            <person name="Crous P.W."/>
            <person name="Spatafora J.W."/>
            <person name="Lail K."/>
            <person name="Amirebrahimi M."/>
            <person name="Lipzen A."/>
            <person name="Pangilinan J."/>
            <person name="Andreopoulos W."/>
            <person name="Hayes R.D."/>
            <person name="Ng V."/>
            <person name="Grigoriev I.V."/>
            <person name="Jackson S.A."/>
            <person name="Sutton T.D.S."/>
            <person name="Dobson A.D.W."/>
            <person name="Rama T."/>
        </authorList>
    </citation>
    <scope>NUCLEOTIDE SEQUENCE</scope>
    <source>
        <strain evidence="2">TRa3180A</strain>
    </source>
</reference>
<comment type="caution">
    <text evidence="2">The sequence shown here is derived from an EMBL/GenBank/DDBJ whole genome shotgun (WGS) entry which is preliminary data.</text>
</comment>
<dbReference type="Proteomes" id="UP000887226">
    <property type="component" value="Unassembled WGS sequence"/>
</dbReference>
<name>A0A9P7Z5A0_9HELO</name>
<evidence type="ECO:0000256" key="1">
    <source>
        <dbReference type="SAM" id="MobiDB-lite"/>
    </source>
</evidence>
<feature type="region of interest" description="Disordered" evidence="1">
    <location>
        <begin position="1"/>
        <end position="21"/>
    </location>
</feature>
<protein>
    <submittedName>
        <fullName evidence="2">Uncharacterized protein</fullName>
    </submittedName>
</protein>